<comment type="caution">
    <text evidence="2">The sequence shown here is derived from an EMBL/GenBank/DDBJ whole genome shotgun (WGS) entry which is preliminary data.</text>
</comment>
<evidence type="ECO:0008006" key="4">
    <source>
        <dbReference type="Google" id="ProtNLM"/>
    </source>
</evidence>
<feature type="transmembrane region" description="Helical" evidence="1">
    <location>
        <begin position="304"/>
        <end position="327"/>
    </location>
</feature>
<feature type="transmembrane region" description="Helical" evidence="1">
    <location>
        <begin position="97"/>
        <end position="117"/>
    </location>
</feature>
<evidence type="ECO:0000313" key="2">
    <source>
        <dbReference type="EMBL" id="OXA64762.1"/>
    </source>
</evidence>
<feature type="transmembrane region" description="Helical" evidence="1">
    <location>
        <begin position="155"/>
        <end position="174"/>
    </location>
</feature>
<protein>
    <recommendedName>
        <fullName evidence="4">Gustatory receptor</fullName>
    </recommendedName>
</protein>
<gene>
    <name evidence="2" type="ORF">Fcan01_00842</name>
</gene>
<reference evidence="2 3" key="1">
    <citation type="submission" date="2015-12" db="EMBL/GenBank/DDBJ databases">
        <title>The genome of Folsomia candida.</title>
        <authorList>
            <person name="Faddeeva A."/>
            <person name="Derks M.F."/>
            <person name="Anvar Y."/>
            <person name="Smit S."/>
            <person name="Van Straalen N."/>
            <person name="Roelofs D."/>
        </authorList>
    </citation>
    <scope>NUCLEOTIDE SEQUENCE [LARGE SCALE GENOMIC DNA]</scope>
    <source>
        <strain evidence="2 3">VU population</strain>
        <tissue evidence="2">Whole body</tissue>
    </source>
</reference>
<dbReference type="EMBL" id="LNIX01000001">
    <property type="protein sequence ID" value="OXA64762.1"/>
    <property type="molecule type" value="Genomic_DNA"/>
</dbReference>
<proteinExistence type="predicted"/>
<keyword evidence="1" id="KW-1133">Transmembrane helix</keyword>
<organism evidence="2 3">
    <name type="scientific">Folsomia candida</name>
    <name type="common">Springtail</name>
    <dbReference type="NCBI Taxonomy" id="158441"/>
    <lineage>
        <taxon>Eukaryota</taxon>
        <taxon>Metazoa</taxon>
        <taxon>Ecdysozoa</taxon>
        <taxon>Arthropoda</taxon>
        <taxon>Hexapoda</taxon>
        <taxon>Collembola</taxon>
        <taxon>Entomobryomorpha</taxon>
        <taxon>Isotomoidea</taxon>
        <taxon>Isotomidae</taxon>
        <taxon>Proisotominae</taxon>
        <taxon>Folsomia</taxon>
    </lineage>
</organism>
<accession>A0A226F4N7</accession>
<dbReference type="AlphaFoldDB" id="A0A226F4N7"/>
<feature type="transmembrane region" description="Helical" evidence="1">
    <location>
        <begin position="56"/>
        <end position="77"/>
    </location>
</feature>
<sequence length="398" mass="45951">MDNLLRKLANPFSHSETSYLSIMTWLTKWAIRSFAIPLTSESGSKGLLVIKKIRHWVIFACTGFTWFFYNVMYSFWFYKYIHNSHGSKALPVWQKTIAFFFLINYILIFGLYVCLFFRKRELLQVLKTCVWIETKCMSKGASQYTKIKIFSNIDACKVSLFAIPVMLGALGLFLPCMPPSIANTLLLECRDGWGDQDAEVWVRLINGFVQGYVWFSVPAVMVITITRVLLYPSVMVELWIKMIERQLGHYHYASHGLAAFRVAQVFQNLVNAVMSRPLITIFVFLTILSEIISLYVIITSWKNLSFGVSAFFYLMGIDYFVIIHIALHSLSKSYVVTVKFAKNMKSLRSRSAWFKKFLTSCPPLKVGMGDGKFFDGLTSFIIWQFCVDRLINMLLLEK</sequence>
<evidence type="ECO:0000256" key="1">
    <source>
        <dbReference type="SAM" id="Phobius"/>
    </source>
</evidence>
<dbReference type="Proteomes" id="UP000198287">
    <property type="component" value="Unassembled WGS sequence"/>
</dbReference>
<name>A0A226F4N7_FOLCA</name>
<feature type="transmembrane region" description="Helical" evidence="1">
    <location>
        <begin position="278"/>
        <end position="298"/>
    </location>
</feature>
<feature type="transmembrane region" description="Helical" evidence="1">
    <location>
        <begin position="212"/>
        <end position="240"/>
    </location>
</feature>
<keyword evidence="1" id="KW-0812">Transmembrane</keyword>
<evidence type="ECO:0000313" key="3">
    <source>
        <dbReference type="Proteomes" id="UP000198287"/>
    </source>
</evidence>
<keyword evidence="3" id="KW-1185">Reference proteome</keyword>
<keyword evidence="1" id="KW-0472">Membrane</keyword>